<keyword evidence="1" id="KW-0732">Signal</keyword>
<evidence type="ECO:0008006" key="4">
    <source>
        <dbReference type="Google" id="ProtNLM"/>
    </source>
</evidence>
<dbReference type="PROSITE" id="PS51257">
    <property type="entry name" value="PROKAR_LIPOPROTEIN"/>
    <property type="match status" value="1"/>
</dbReference>
<dbReference type="Proteomes" id="UP000824055">
    <property type="component" value="Unassembled WGS sequence"/>
</dbReference>
<name>A0A9D2G082_9BACT</name>
<reference evidence="2" key="2">
    <citation type="submission" date="2021-04" db="EMBL/GenBank/DDBJ databases">
        <authorList>
            <person name="Gilroy R."/>
        </authorList>
    </citation>
    <scope>NUCLEOTIDE SEQUENCE</scope>
    <source>
        <strain evidence="2">ChiHecec3B27-8219</strain>
    </source>
</reference>
<dbReference type="EMBL" id="DXBE01000066">
    <property type="protein sequence ID" value="HIZ70005.1"/>
    <property type="molecule type" value="Genomic_DNA"/>
</dbReference>
<protein>
    <recommendedName>
        <fullName evidence="4">Lipoprotein</fullName>
    </recommendedName>
</protein>
<organism evidence="2 3">
    <name type="scientific">Candidatus Prevotella avicola</name>
    <dbReference type="NCBI Taxonomy" id="2838738"/>
    <lineage>
        <taxon>Bacteria</taxon>
        <taxon>Pseudomonadati</taxon>
        <taxon>Bacteroidota</taxon>
        <taxon>Bacteroidia</taxon>
        <taxon>Bacteroidales</taxon>
        <taxon>Prevotellaceae</taxon>
        <taxon>Prevotella</taxon>
    </lineage>
</organism>
<proteinExistence type="predicted"/>
<evidence type="ECO:0000313" key="3">
    <source>
        <dbReference type="Proteomes" id="UP000824055"/>
    </source>
</evidence>
<evidence type="ECO:0000313" key="2">
    <source>
        <dbReference type="EMBL" id="HIZ70005.1"/>
    </source>
</evidence>
<feature type="signal peptide" evidence="1">
    <location>
        <begin position="1"/>
        <end position="22"/>
    </location>
</feature>
<gene>
    <name evidence="2" type="ORF">H9966_09055</name>
</gene>
<evidence type="ECO:0000256" key="1">
    <source>
        <dbReference type="SAM" id="SignalP"/>
    </source>
</evidence>
<dbReference type="AlphaFoldDB" id="A0A9D2G082"/>
<sequence>MKKRNYLYAALCGLTLTTGFTACEDDDTPWDPMQQGSKIEMASTRGFILNEGSYGLNNATITYFDYLTDKPYAHDLYQTQNEKNIGDTGQDLIEEDGYFYLAVYGSNYVAKLNGVGKEIGRLSLSDRSDLGQPRYMAADNGFLYVTTYGGYVVKVNTMDMSIVDQVKVGDNPEQIVEENGYIYCVNSGWGKDNRLSVIRERDFQLDRHVTIFDNPQAIVETDGYFAIQGYGGEYPDYTYPVAVFNPATDTYQEIGKGTNIAAEDGTLYVVNCQTDYSSYPYTNTTEFYTYDFRTGNINRDFLKNAPAELASASVYGLSVNDETGHIYVLTTNFVSGDGAVYHFDRQGNYVGSFSSYGQCPRKIVFED</sequence>
<reference evidence="2" key="1">
    <citation type="journal article" date="2021" name="PeerJ">
        <title>Extensive microbial diversity within the chicken gut microbiome revealed by metagenomics and culture.</title>
        <authorList>
            <person name="Gilroy R."/>
            <person name="Ravi A."/>
            <person name="Getino M."/>
            <person name="Pursley I."/>
            <person name="Horton D.L."/>
            <person name="Alikhan N.F."/>
            <person name="Baker D."/>
            <person name="Gharbi K."/>
            <person name="Hall N."/>
            <person name="Watson M."/>
            <person name="Adriaenssens E.M."/>
            <person name="Foster-Nyarko E."/>
            <person name="Jarju S."/>
            <person name="Secka A."/>
            <person name="Antonio M."/>
            <person name="Oren A."/>
            <person name="Chaudhuri R.R."/>
            <person name="La Ragione R."/>
            <person name="Hildebrand F."/>
            <person name="Pallen M.J."/>
        </authorList>
    </citation>
    <scope>NUCLEOTIDE SEQUENCE</scope>
    <source>
        <strain evidence="2">ChiHecec3B27-8219</strain>
    </source>
</reference>
<comment type="caution">
    <text evidence="2">The sequence shown here is derived from an EMBL/GenBank/DDBJ whole genome shotgun (WGS) entry which is preliminary data.</text>
</comment>
<feature type="chain" id="PRO_5039598888" description="Lipoprotein" evidence="1">
    <location>
        <begin position="23"/>
        <end position="367"/>
    </location>
</feature>
<dbReference type="InterPro" id="IPR015943">
    <property type="entry name" value="WD40/YVTN_repeat-like_dom_sf"/>
</dbReference>
<dbReference type="Gene3D" id="2.130.10.10">
    <property type="entry name" value="YVTN repeat-like/Quinoprotein amine dehydrogenase"/>
    <property type="match status" value="1"/>
</dbReference>
<dbReference type="SUPFAM" id="SSF63829">
    <property type="entry name" value="Calcium-dependent phosphotriesterase"/>
    <property type="match status" value="1"/>
</dbReference>
<accession>A0A9D2G082</accession>